<dbReference type="Pfam" id="PF00440">
    <property type="entry name" value="TetR_N"/>
    <property type="match status" value="1"/>
</dbReference>
<proteinExistence type="predicted"/>
<accession>A0A6P1DC93</accession>
<dbReference type="Gene3D" id="1.10.357.10">
    <property type="entry name" value="Tetracycline Repressor, domain 2"/>
    <property type="match status" value="1"/>
</dbReference>
<dbReference type="GO" id="GO:0000976">
    <property type="term" value="F:transcription cis-regulatory region binding"/>
    <property type="evidence" value="ECO:0007669"/>
    <property type="project" value="TreeGrafter"/>
</dbReference>
<dbReference type="SUPFAM" id="SSF46689">
    <property type="entry name" value="Homeodomain-like"/>
    <property type="match status" value="1"/>
</dbReference>
<reference evidence="4 5" key="1">
    <citation type="submission" date="2020-01" db="EMBL/GenBank/DDBJ databases">
        <title>Genetics and antimicrobial susceptibilities of Nocardia species isolated from the soil; a comparison with species isolated from humans.</title>
        <authorList>
            <person name="Carrasco G."/>
            <person name="Monzon S."/>
            <person name="Sansegundo M."/>
            <person name="Garcia E."/>
            <person name="Garrido N."/>
            <person name="Medina M.J."/>
            <person name="Villalon P."/>
            <person name="Ramirez-Arocha A.C."/>
            <person name="Jimenez P."/>
            <person name="Cuesta I."/>
            <person name="Valdezate S."/>
        </authorList>
    </citation>
    <scope>NUCLEOTIDE SEQUENCE [LARGE SCALE GENOMIC DNA]</scope>
    <source>
        <strain evidence="4 5">CNM20110639</strain>
    </source>
</reference>
<dbReference type="AlphaFoldDB" id="A0A6P1DC93"/>
<name>A0A6P1DC93_9NOCA</name>
<dbReference type="PRINTS" id="PR00455">
    <property type="entry name" value="HTHTETR"/>
</dbReference>
<gene>
    <name evidence="4" type="ORF">GV789_27375</name>
</gene>
<dbReference type="PANTHER" id="PTHR30055:SF200">
    <property type="entry name" value="HTH-TYPE TRANSCRIPTIONAL REPRESSOR BDCR"/>
    <property type="match status" value="1"/>
</dbReference>
<evidence type="ECO:0000256" key="2">
    <source>
        <dbReference type="PROSITE-ProRule" id="PRU00335"/>
    </source>
</evidence>
<feature type="DNA-binding region" description="H-T-H motif" evidence="2">
    <location>
        <begin position="68"/>
        <end position="87"/>
    </location>
</feature>
<dbReference type="PANTHER" id="PTHR30055">
    <property type="entry name" value="HTH-TYPE TRANSCRIPTIONAL REGULATOR RUTR"/>
    <property type="match status" value="1"/>
</dbReference>
<dbReference type="PROSITE" id="PS50977">
    <property type="entry name" value="HTH_TETR_2"/>
    <property type="match status" value="1"/>
</dbReference>
<dbReference type="EMBL" id="JAAGUZ010000126">
    <property type="protein sequence ID" value="NEW48117.1"/>
    <property type="molecule type" value="Genomic_DNA"/>
</dbReference>
<evidence type="ECO:0000313" key="5">
    <source>
        <dbReference type="Proteomes" id="UP000468928"/>
    </source>
</evidence>
<dbReference type="Proteomes" id="UP000468928">
    <property type="component" value="Unassembled WGS sequence"/>
</dbReference>
<keyword evidence="1 2" id="KW-0238">DNA-binding</keyword>
<comment type="caution">
    <text evidence="4">The sequence shown here is derived from an EMBL/GenBank/DDBJ whole genome shotgun (WGS) entry which is preliminary data.</text>
</comment>
<evidence type="ECO:0000256" key="1">
    <source>
        <dbReference type="ARBA" id="ARBA00023125"/>
    </source>
</evidence>
<dbReference type="InterPro" id="IPR001647">
    <property type="entry name" value="HTH_TetR"/>
</dbReference>
<sequence>MSVARRRSRSRARHDLSEGEGWPRVVIGREGLDVSSDWLAGGRAELAAERILDAVRTLFLDKGVTTVGMAEVAEAAGCSRATLYRYFDSRQSLYVAFAGREARLLIERVWTEHGFDGSDPEGQLLDVLTAMLAEVRKTPHLAVWFEPANAGIVAQLSQSPGVIDTLTTAFVGTFRADLTTEAAVRLGQWAVRAMVSLLTLPAATEDEERALLRNFLLPFLLDNRIDIS</sequence>
<feature type="domain" description="HTH tetR-type" evidence="3">
    <location>
        <begin position="45"/>
        <end position="105"/>
    </location>
</feature>
<organism evidence="4 5">
    <name type="scientific">Nocardia cyriacigeorgica</name>
    <dbReference type="NCBI Taxonomy" id="135487"/>
    <lineage>
        <taxon>Bacteria</taxon>
        <taxon>Bacillati</taxon>
        <taxon>Actinomycetota</taxon>
        <taxon>Actinomycetes</taxon>
        <taxon>Mycobacteriales</taxon>
        <taxon>Nocardiaceae</taxon>
        <taxon>Nocardia</taxon>
    </lineage>
</organism>
<evidence type="ECO:0000259" key="3">
    <source>
        <dbReference type="PROSITE" id="PS50977"/>
    </source>
</evidence>
<evidence type="ECO:0000313" key="4">
    <source>
        <dbReference type="EMBL" id="NEW48117.1"/>
    </source>
</evidence>
<dbReference type="InterPro" id="IPR009057">
    <property type="entry name" value="Homeodomain-like_sf"/>
</dbReference>
<dbReference type="InterPro" id="IPR050109">
    <property type="entry name" value="HTH-type_TetR-like_transc_reg"/>
</dbReference>
<dbReference type="GO" id="GO:0003700">
    <property type="term" value="F:DNA-binding transcription factor activity"/>
    <property type="evidence" value="ECO:0007669"/>
    <property type="project" value="TreeGrafter"/>
</dbReference>
<protein>
    <submittedName>
        <fullName evidence="4">TetR/AcrR family transcriptional regulator</fullName>
    </submittedName>
</protein>